<dbReference type="EMBL" id="FZQB01000014">
    <property type="protein sequence ID" value="SNT75939.1"/>
    <property type="molecule type" value="Genomic_DNA"/>
</dbReference>
<dbReference type="AlphaFoldDB" id="A0A239Q010"/>
<feature type="signal peptide" evidence="1">
    <location>
        <begin position="1"/>
        <end position="26"/>
    </location>
</feature>
<name>A0A239Q010_9RHOB</name>
<protein>
    <recommendedName>
        <fullName evidence="4">DUF302 domain-containing protein</fullName>
    </recommendedName>
</protein>
<evidence type="ECO:0008006" key="4">
    <source>
        <dbReference type="Google" id="ProtNLM"/>
    </source>
</evidence>
<keyword evidence="1" id="KW-0732">Signal</keyword>
<sequence length="158" mass="16932">MKVTELHITSLLLPFALMLSGVTAQADDLAVNAPVTHQTTGEFEDIVFAVENAILNAGLLIEGHSHVGDMLARTKEDVGGGKDLYSHADVFTFCSASVSRQVMEADILNLQHCPYSIFLFETPEAPGQITVGRRAYGGSMQPAAELLDSIIADALMLD</sequence>
<dbReference type="InterPro" id="IPR035923">
    <property type="entry name" value="TT1751-like_sf"/>
</dbReference>
<evidence type="ECO:0000256" key="1">
    <source>
        <dbReference type="SAM" id="SignalP"/>
    </source>
</evidence>
<reference evidence="2 3" key="1">
    <citation type="submission" date="2017-07" db="EMBL/GenBank/DDBJ databases">
        <authorList>
            <person name="Sun Z.S."/>
            <person name="Albrecht U."/>
            <person name="Echele G."/>
            <person name="Lee C.C."/>
        </authorList>
    </citation>
    <scope>NUCLEOTIDE SEQUENCE [LARGE SCALE GENOMIC DNA]</scope>
    <source>
        <strain evidence="2 3">DSM 14827</strain>
    </source>
</reference>
<accession>A0A239Q010</accession>
<evidence type="ECO:0000313" key="2">
    <source>
        <dbReference type="EMBL" id="SNT75939.1"/>
    </source>
</evidence>
<proteinExistence type="predicted"/>
<evidence type="ECO:0000313" key="3">
    <source>
        <dbReference type="Proteomes" id="UP000198307"/>
    </source>
</evidence>
<dbReference type="Proteomes" id="UP000198307">
    <property type="component" value="Unassembled WGS sequence"/>
</dbReference>
<keyword evidence="3" id="KW-1185">Reference proteome</keyword>
<dbReference type="Gene3D" id="3.30.310.70">
    <property type="entry name" value="TT1751-like domain"/>
    <property type="match status" value="1"/>
</dbReference>
<feature type="chain" id="PRO_5012692586" description="DUF302 domain-containing protein" evidence="1">
    <location>
        <begin position="27"/>
        <end position="158"/>
    </location>
</feature>
<dbReference type="SUPFAM" id="SSF103247">
    <property type="entry name" value="TT1751-like"/>
    <property type="match status" value="1"/>
</dbReference>
<dbReference type="OrthoDB" id="7363179at2"/>
<organism evidence="2 3">
    <name type="scientific">Paracoccus seriniphilus</name>
    <dbReference type="NCBI Taxonomy" id="184748"/>
    <lineage>
        <taxon>Bacteria</taxon>
        <taxon>Pseudomonadati</taxon>
        <taxon>Pseudomonadota</taxon>
        <taxon>Alphaproteobacteria</taxon>
        <taxon>Rhodobacterales</taxon>
        <taxon>Paracoccaceae</taxon>
        <taxon>Paracoccus</taxon>
    </lineage>
</organism>
<gene>
    <name evidence="2" type="ORF">SAMN05444959_1143</name>
</gene>